<reference evidence="2" key="1">
    <citation type="submission" date="2016-10" db="EMBL/GenBank/DDBJ databases">
        <authorList>
            <person name="de Groot N.N."/>
        </authorList>
    </citation>
    <scope>NUCLEOTIDE SEQUENCE [LARGE SCALE GENOMIC DNA]</scope>
    <source>
        <strain evidence="2">ATCC 20501</strain>
    </source>
</reference>
<evidence type="ECO:0000313" key="2">
    <source>
        <dbReference type="EMBL" id="SEG98668.1"/>
    </source>
</evidence>
<dbReference type="Proteomes" id="UP000236729">
    <property type="component" value="Unassembled WGS sequence"/>
</dbReference>
<evidence type="ECO:0000256" key="1">
    <source>
        <dbReference type="SAM" id="Coils"/>
    </source>
</evidence>
<dbReference type="EMBL" id="FOME01000003">
    <property type="protein sequence ID" value="SFD24020.1"/>
    <property type="molecule type" value="Genomic_DNA"/>
</dbReference>
<evidence type="ECO:0000313" key="4">
    <source>
        <dbReference type="Proteomes" id="UP000199690"/>
    </source>
</evidence>
<keyword evidence="1" id="KW-0175">Coiled coil</keyword>
<keyword evidence="4" id="KW-1185">Reference proteome</keyword>
<proteinExistence type="predicted"/>
<reference evidence="4 5" key="2">
    <citation type="submission" date="2016-10" db="EMBL/GenBank/DDBJ databases">
        <authorList>
            <person name="Varghese N."/>
            <person name="Submissions S."/>
        </authorList>
    </citation>
    <scope>NUCLEOTIDE SEQUENCE [LARGE SCALE GENOMIC DNA]</scope>
    <source>
        <strain evidence="5">ATCC 20501</strain>
        <strain evidence="3 4">CGMCC 4.3529</strain>
    </source>
</reference>
<gene>
    <name evidence="2" type="ORF">SAMN02982929_07177</name>
    <name evidence="3" type="ORF">SAMN05216506_103192</name>
</gene>
<dbReference type="SMR" id="A0A1H6ELE1"/>
<dbReference type="EMBL" id="FNVB01000021">
    <property type="protein sequence ID" value="SEG98668.1"/>
    <property type="molecule type" value="Genomic_DNA"/>
</dbReference>
<evidence type="ECO:0000313" key="3">
    <source>
        <dbReference type="EMBL" id="SFD24020.1"/>
    </source>
</evidence>
<dbReference type="RefSeq" id="WP_093350635.1">
    <property type="nucleotide sequence ID" value="NZ_FNVB01000021.1"/>
</dbReference>
<dbReference type="AlphaFoldDB" id="A0A1H6ELE1"/>
<accession>A0A1I1R165</accession>
<feature type="coiled-coil region" evidence="1">
    <location>
        <begin position="27"/>
        <end position="54"/>
    </location>
</feature>
<protein>
    <submittedName>
        <fullName evidence="2">Uncharacterized protein</fullName>
    </submittedName>
</protein>
<name>A0A1H6ELE1_9PSEU</name>
<accession>A0A1H6ELE1</accession>
<evidence type="ECO:0000313" key="5">
    <source>
        <dbReference type="Proteomes" id="UP000236729"/>
    </source>
</evidence>
<organism evidence="2 5">
    <name type="scientific">Saccharopolyspora kobensis</name>
    <dbReference type="NCBI Taxonomy" id="146035"/>
    <lineage>
        <taxon>Bacteria</taxon>
        <taxon>Bacillati</taxon>
        <taxon>Actinomycetota</taxon>
        <taxon>Actinomycetes</taxon>
        <taxon>Pseudonocardiales</taxon>
        <taxon>Pseudonocardiaceae</taxon>
        <taxon>Saccharopolyspora</taxon>
    </lineage>
</organism>
<sequence length="308" mass="35485">MNEYYPEPGKAEALARAYGKGWNEHPLATSNGTYEELRDRAERAEQEAAKFLRFWEQSEKDRVAEVERAGKAEEKADAWRDLAHRRVELWKRHAERLRQGANENAAQGVQDRRRAEKAEAERAAWWEAAKTFARAYYGANDLAQQHYDRAERAEAALNEIRELVRDHVRFPADSIVDDVRNLVSELAIRTHGEAREIHDLRDRAEKAEAKIREYEAETWIDHDGTVRPIHETRAQLSRRLYDENERAGREKARADKAEAELVGANSRADHWMDLAIAIEAEFDELKAALHKLSNCCNQETGECTGDAR</sequence>
<dbReference type="Proteomes" id="UP000199690">
    <property type="component" value="Unassembled WGS sequence"/>
</dbReference>